<feature type="region of interest" description="Disordered" evidence="1">
    <location>
        <begin position="1"/>
        <end position="20"/>
    </location>
</feature>
<accession>A0A8S5UFI6</accession>
<reference evidence="2" key="1">
    <citation type="journal article" date="2021" name="Proc. Natl. Acad. Sci. U.S.A.">
        <title>A Catalog of Tens of Thousands of Viruses from Human Metagenomes Reveals Hidden Associations with Chronic Diseases.</title>
        <authorList>
            <person name="Tisza M.J."/>
            <person name="Buck C.B."/>
        </authorList>
    </citation>
    <scope>NUCLEOTIDE SEQUENCE</scope>
    <source>
        <strain evidence="2">CtcyQ27</strain>
    </source>
</reference>
<evidence type="ECO:0000256" key="1">
    <source>
        <dbReference type="SAM" id="MobiDB-lite"/>
    </source>
</evidence>
<proteinExistence type="predicted"/>
<protein>
    <submittedName>
        <fullName evidence="2">Uncharacterized protein</fullName>
    </submittedName>
</protein>
<evidence type="ECO:0000313" key="2">
    <source>
        <dbReference type="EMBL" id="DAF93257.1"/>
    </source>
</evidence>
<organism evidence="2">
    <name type="scientific">Myoviridae sp. ctcyQ27</name>
    <dbReference type="NCBI Taxonomy" id="2825139"/>
    <lineage>
        <taxon>Viruses</taxon>
        <taxon>Duplodnaviria</taxon>
        <taxon>Heunggongvirae</taxon>
        <taxon>Uroviricota</taxon>
        <taxon>Caudoviricetes</taxon>
    </lineage>
</organism>
<feature type="compositionally biased region" description="Polar residues" evidence="1">
    <location>
        <begin position="10"/>
        <end position="19"/>
    </location>
</feature>
<feature type="region of interest" description="Disordered" evidence="1">
    <location>
        <begin position="46"/>
        <end position="89"/>
    </location>
</feature>
<sequence length="324" mass="36381">MDLIYHDYSSDSYNPSENQPVVAGVKDEDIGIDFSKIGQDDSLVISSPVGISEEKPKRKRRTGDPNKVVKVSESKSSSNNNGLEPFEKKYEETNSMLKEVIAQTNMSMADINEDIRLLRNSKTVRNKYTYLSNLTDASASMLSNKLNAIKEMNNSITKAQDFEMKRAKELHLNDNVDDDKAIQDMYKAFVTASVPNPYAALGPTSRDMTVRNDAIIAGTIPNNTMDDVAAYNNYVQNMTPQQHMIALENDPNVQQVVVWNKSTGAKSFEIMNMATGEILQNVDKHDIMFMEDTTIDERNHTARNIKLNESYPLVVIGESAIDEY</sequence>
<dbReference type="EMBL" id="BK016080">
    <property type="protein sequence ID" value="DAF93257.1"/>
    <property type="molecule type" value="Genomic_DNA"/>
</dbReference>
<feature type="compositionally biased region" description="Low complexity" evidence="1">
    <location>
        <begin position="66"/>
        <end position="81"/>
    </location>
</feature>
<name>A0A8S5UFI6_9CAUD</name>